<organism evidence="2 3">
    <name type="scientific">Candidatus Roizmanbacteria bacterium RIFCSPHIGHO2_01_FULL_39_12b</name>
    <dbReference type="NCBI Taxonomy" id="1802030"/>
    <lineage>
        <taxon>Bacteria</taxon>
        <taxon>Candidatus Roizmaniibacteriota</taxon>
    </lineage>
</organism>
<comment type="caution">
    <text evidence="2">The sequence shown here is derived from an EMBL/GenBank/DDBJ whole genome shotgun (WGS) entry which is preliminary data.</text>
</comment>
<keyword evidence="1" id="KW-0472">Membrane</keyword>
<dbReference type="Proteomes" id="UP000178372">
    <property type="component" value="Unassembled WGS sequence"/>
</dbReference>
<evidence type="ECO:0000313" key="2">
    <source>
        <dbReference type="EMBL" id="OGK15875.1"/>
    </source>
</evidence>
<dbReference type="AlphaFoldDB" id="A0A1F7GAT8"/>
<keyword evidence="1" id="KW-1133">Transmembrane helix</keyword>
<evidence type="ECO:0000256" key="1">
    <source>
        <dbReference type="SAM" id="Phobius"/>
    </source>
</evidence>
<gene>
    <name evidence="2" type="ORF">A2690_04440</name>
</gene>
<name>A0A1F7GAT8_9BACT</name>
<proteinExistence type="predicted"/>
<protein>
    <submittedName>
        <fullName evidence="2">Uncharacterized protein</fullName>
    </submittedName>
</protein>
<evidence type="ECO:0000313" key="3">
    <source>
        <dbReference type="Proteomes" id="UP000178372"/>
    </source>
</evidence>
<reference evidence="2 3" key="1">
    <citation type="journal article" date="2016" name="Nat. Commun.">
        <title>Thousands of microbial genomes shed light on interconnected biogeochemical processes in an aquifer system.</title>
        <authorList>
            <person name="Anantharaman K."/>
            <person name="Brown C.T."/>
            <person name="Hug L.A."/>
            <person name="Sharon I."/>
            <person name="Castelle C.J."/>
            <person name="Probst A.J."/>
            <person name="Thomas B.C."/>
            <person name="Singh A."/>
            <person name="Wilkins M.J."/>
            <person name="Karaoz U."/>
            <person name="Brodie E.L."/>
            <person name="Williams K.H."/>
            <person name="Hubbard S.S."/>
            <person name="Banfield J.F."/>
        </authorList>
    </citation>
    <scope>NUCLEOTIDE SEQUENCE [LARGE SCALE GENOMIC DNA]</scope>
</reference>
<dbReference type="EMBL" id="MFZF01000023">
    <property type="protein sequence ID" value="OGK15875.1"/>
    <property type="molecule type" value="Genomic_DNA"/>
</dbReference>
<accession>A0A1F7GAT8</accession>
<feature type="transmembrane region" description="Helical" evidence="1">
    <location>
        <begin position="37"/>
        <end position="58"/>
    </location>
</feature>
<sequence length="97" mass="10892">MSKERQKDPQTKFSKIKDSGYSLWDNFLSSLECHPRLLLFIATALVALGAGFQIAQYLPAASPSYQIPRAPTSLQNRVRNLHDAGNFDVDTTLIQIR</sequence>
<keyword evidence="1" id="KW-0812">Transmembrane</keyword>